<name>A0A0B1TF30_OESDE</name>
<gene>
    <name evidence="1" type="ORF">OESDEN_04164</name>
</gene>
<proteinExistence type="predicted"/>
<accession>A0A0B1TF30</accession>
<evidence type="ECO:0000313" key="2">
    <source>
        <dbReference type="Proteomes" id="UP000053660"/>
    </source>
</evidence>
<dbReference type="Pfam" id="PF01684">
    <property type="entry name" value="ET"/>
    <property type="match status" value="6"/>
</dbReference>
<keyword evidence="2" id="KW-1185">Reference proteome</keyword>
<dbReference type="Proteomes" id="UP000053660">
    <property type="component" value="Unassembled WGS sequence"/>
</dbReference>
<evidence type="ECO:0000313" key="1">
    <source>
        <dbReference type="EMBL" id="KHJ95884.1"/>
    </source>
</evidence>
<dbReference type="EMBL" id="KN549819">
    <property type="protein sequence ID" value="KHJ95884.1"/>
    <property type="molecule type" value="Genomic_DNA"/>
</dbReference>
<dbReference type="OrthoDB" id="5803891at2759"/>
<reference evidence="1 2" key="1">
    <citation type="submission" date="2014-03" db="EMBL/GenBank/DDBJ databases">
        <title>Draft genome of the hookworm Oesophagostomum dentatum.</title>
        <authorList>
            <person name="Mitreva M."/>
        </authorList>
    </citation>
    <scope>NUCLEOTIDE SEQUENCE [LARGE SCALE GENOMIC DNA]</scope>
    <source>
        <strain evidence="1 2">OD-Hann</strain>
    </source>
</reference>
<dbReference type="AlphaFoldDB" id="A0A0B1TF30"/>
<organism evidence="1 2">
    <name type="scientific">Oesophagostomum dentatum</name>
    <name type="common">Nodular worm</name>
    <dbReference type="NCBI Taxonomy" id="61180"/>
    <lineage>
        <taxon>Eukaryota</taxon>
        <taxon>Metazoa</taxon>
        <taxon>Ecdysozoa</taxon>
        <taxon>Nematoda</taxon>
        <taxon>Chromadorea</taxon>
        <taxon>Rhabditida</taxon>
        <taxon>Rhabditina</taxon>
        <taxon>Rhabditomorpha</taxon>
        <taxon>Strongyloidea</taxon>
        <taxon>Strongylidae</taxon>
        <taxon>Oesophagostomum</taxon>
    </lineage>
</organism>
<sequence length="663" mass="68381">MINNCVTIESGVQGCCCNTDGCLTPKKKPGNVLFCYVGLYAKNAGINVGAEVPCDGQCSSVSGIVNGDNVATFQCVPLSICKSLALNNGCGSLPGDREVQGCCCDSGNSCNLYQLNRTDIPIPTPAPVREFPISCWTGIYVNGNAITTAGFQSCFGECASVTLQTTVNSTQHNATIYMCDPTSVCQALNMSNACATVEPGLSGCCCNDDGCLTPQKSPANNPLMCYVGVNAPLAGVNVGAVVPCVGMCSSLNGMVNGDNVTTFQCAPTSVCKSLSAYNGCNTLQGDREITGCCCDSQGSCNLANRPDIPLPTPSPVSEYPISCWSGLYVNGNPISSTGFTTCFGDCASITINTTVGTVAHTASMYMCDPTSVCRALNMSNQCANVEPGLGGCCCNTDNCLNPLTNTFPGNDLICYVGIYHEPGYYVGSEMKCSGKCASLQTTIGGTMLKSYHCAPTSVCKALTVDNSCGPVYKDSDVTACCCDNANNCNVKEPISTNTTAPAFTGTPIACQSGIYVDGAPLTTDNTFIACKGQCAKLSYPTNVTGTAHTLDIYTCDPVSVCSALGSSRPSSRSRGSATGVVSGMANGCISSINGTAVSGCCCGYDGCVTPSVTPTTGSGASLSLLVAIFAAEFILGNSAFEAMQEGSSTKWLPLIHYSNTYNY</sequence>
<dbReference type="InterPro" id="IPR002603">
    <property type="entry name" value="ET_repeat"/>
</dbReference>
<protein>
    <submittedName>
        <fullName evidence="1">ET module</fullName>
    </submittedName>
</protein>